<protein>
    <submittedName>
        <fullName evidence="1">Uncharacterized protein</fullName>
    </submittedName>
</protein>
<sequence length="69" mass="7603">MLSLTLQIPAAKNKIVLICTPCCLSASALFEMCSHLILKLKAPTSLILCSTRKMSSNLFLSYVIIYLLL</sequence>
<evidence type="ECO:0000313" key="1">
    <source>
        <dbReference type="EMBL" id="KOF88963.1"/>
    </source>
</evidence>
<gene>
    <name evidence="1" type="ORF">OCBIM_22013908mg</name>
</gene>
<dbReference type="EMBL" id="KQ418071">
    <property type="protein sequence ID" value="KOF88963.1"/>
    <property type="molecule type" value="Genomic_DNA"/>
</dbReference>
<reference evidence="1" key="1">
    <citation type="submission" date="2015-07" db="EMBL/GenBank/DDBJ databases">
        <title>MeaNS - Measles Nucleotide Surveillance Program.</title>
        <authorList>
            <person name="Tran T."/>
            <person name="Druce J."/>
        </authorList>
    </citation>
    <scope>NUCLEOTIDE SEQUENCE</scope>
    <source>
        <strain evidence="1">UCB-OBI-ISO-001</strain>
        <tissue evidence="1">Gonad</tissue>
    </source>
</reference>
<name>A0A0L8HI79_OCTBM</name>
<organism evidence="1">
    <name type="scientific">Octopus bimaculoides</name>
    <name type="common">California two-spotted octopus</name>
    <dbReference type="NCBI Taxonomy" id="37653"/>
    <lineage>
        <taxon>Eukaryota</taxon>
        <taxon>Metazoa</taxon>
        <taxon>Spiralia</taxon>
        <taxon>Lophotrochozoa</taxon>
        <taxon>Mollusca</taxon>
        <taxon>Cephalopoda</taxon>
        <taxon>Coleoidea</taxon>
        <taxon>Octopodiformes</taxon>
        <taxon>Octopoda</taxon>
        <taxon>Incirrata</taxon>
        <taxon>Octopodidae</taxon>
        <taxon>Octopus</taxon>
    </lineage>
</organism>
<accession>A0A0L8HI79</accession>
<proteinExistence type="predicted"/>
<dbReference type="AlphaFoldDB" id="A0A0L8HI79"/>